<dbReference type="InterPro" id="IPR003439">
    <property type="entry name" value="ABC_transporter-like_ATP-bd"/>
</dbReference>
<feature type="transmembrane region" description="Helical" evidence="11">
    <location>
        <begin position="1165"/>
        <end position="1185"/>
    </location>
</feature>
<dbReference type="FunFam" id="1.20.1560.10:FF:000207">
    <property type="entry name" value="ABC transporter B family member 15-like"/>
    <property type="match status" value="1"/>
</dbReference>
<feature type="transmembrane region" description="Helical" evidence="11">
    <location>
        <begin position="422"/>
        <end position="441"/>
    </location>
</feature>
<dbReference type="NCBIfam" id="TIGR01640">
    <property type="entry name" value="F_box_assoc_1"/>
    <property type="match status" value="1"/>
</dbReference>
<evidence type="ECO:0000256" key="5">
    <source>
        <dbReference type="ARBA" id="ARBA00022741"/>
    </source>
</evidence>
<dbReference type="Gene3D" id="1.20.1560.10">
    <property type="entry name" value="ABC transporter type 1, transmembrane domain"/>
    <property type="match status" value="2"/>
</dbReference>
<evidence type="ECO:0000256" key="2">
    <source>
        <dbReference type="ARBA" id="ARBA00022448"/>
    </source>
</evidence>
<organism evidence="14 15">
    <name type="scientific">Morus notabilis</name>
    <dbReference type="NCBI Taxonomy" id="981085"/>
    <lineage>
        <taxon>Eukaryota</taxon>
        <taxon>Viridiplantae</taxon>
        <taxon>Streptophyta</taxon>
        <taxon>Embryophyta</taxon>
        <taxon>Tracheophyta</taxon>
        <taxon>Spermatophyta</taxon>
        <taxon>Magnoliopsida</taxon>
        <taxon>eudicotyledons</taxon>
        <taxon>Gunneridae</taxon>
        <taxon>Pentapetalae</taxon>
        <taxon>rosids</taxon>
        <taxon>fabids</taxon>
        <taxon>Rosales</taxon>
        <taxon>Moraceae</taxon>
        <taxon>Moreae</taxon>
        <taxon>Morus</taxon>
    </lineage>
</organism>
<dbReference type="Pfam" id="PF00005">
    <property type="entry name" value="ABC_tran"/>
    <property type="match status" value="2"/>
</dbReference>
<dbReference type="SUPFAM" id="SSF90123">
    <property type="entry name" value="ABC transporter transmembrane region"/>
    <property type="match status" value="2"/>
</dbReference>
<keyword evidence="8 11" id="KW-0472">Membrane</keyword>
<dbReference type="GO" id="GO:0005524">
    <property type="term" value="F:ATP binding"/>
    <property type="evidence" value="ECO:0007669"/>
    <property type="project" value="UniProtKB-KW"/>
</dbReference>
<feature type="transmembrane region" description="Helical" evidence="11">
    <location>
        <begin position="523"/>
        <end position="542"/>
    </location>
</feature>
<feature type="transmembrane region" description="Helical" evidence="11">
    <location>
        <begin position="1086"/>
        <end position="1109"/>
    </location>
</feature>
<feature type="transmembrane region" description="Helical" evidence="11">
    <location>
        <begin position="365"/>
        <end position="384"/>
    </location>
</feature>
<dbReference type="CDD" id="cd22157">
    <property type="entry name" value="F-box_AtFBW1-like"/>
    <property type="match status" value="1"/>
</dbReference>
<dbReference type="SUPFAM" id="SSF50965">
    <property type="entry name" value="Galactose oxidase, central domain"/>
    <property type="match status" value="1"/>
</dbReference>
<evidence type="ECO:0000256" key="9">
    <source>
        <dbReference type="ARBA" id="ARBA00023180"/>
    </source>
</evidence>
<evidence type="ECO:0000256" key="4">
    <source>
        <dbReference type="ARBA" id="ARBA00022737"/>
    </source>
</evidence>
<dbReference type="InterPro" id="IPR036047">
    <property type="entry name" value="F-box-like_dom_sf"/>
</dbReference>
<dbReference type="PROSITE" id="PS50893">
    <property type="entry name" value="ABC_TRANSPORTER_2"/>
    <property type="match status" value="2"/>
</dbReference>
<feature type="domain" description="ABC transporter" evidence="12">
    <location>
        <begin position="700"/>
        <end position="936"/>
    </location>
</feature>
<dbReference type="SUPFAM" id="SSF52540">
    <property type="entry name" value="P-loop containing nucleoside triphosphate hydrolases"/>
    <property type="match status" value="2"/>
</dbReference>
<dbReference type="GO" id="GO:0016020">
    <property type="term" value="C:membrane"/>
    <property type="evidence" value="ECO:0007669"/>
    <property type="project" value="InterPro"/>
</dbReference>
<feature type="region of interest" description="Disordered" evidence="10">
    <location>
        <begin position="945"/>
        <end position="980"/>
    </location>
</feature>
<dbReference type="GO" id="GO:0016887">
    <property type="term" value="F:ATP hydrolysis activity"/>
    <property type="evidence" value="ECO:0007669"/>
    <property type="project" value="InterPro"/>
</dbReference>
<dbReference type="InterPro" id="IPR011527">
    <property type="entry name" value="ABC1_TM_dom"/>
</dbReference>
<accession>W9RZV2</accession>
<feature type="transmembrane region" description="Helical" evidence="11">
    <location>
        <begin position="636"/>
        <end position="657"/>
    </location>
</feature>
<feature type="transmembrane region" description="Helical" evidence="11">
    <location>
        <begin position="1191"/>
        <end position="1210"/>
    </location>
</feature>
<dbReference type="Pfam" id="PF00646">
    <property type="entry name" value="F-box"/>
    <property type="match status" value="1"/>
</dbReference>
<dbReference type="FunFam" id="1.20.1560.10:FF:000126">
    <property type="entry name" value="Putative ABC transporter B family member 8"/>
    <property type="match status" value="1"/>
</dbReference>
<dbReference type="GO" id="GO:0140359">
    <property type="term" value="F:ABC-type transporter activity"/>
    <property type="evidence" value="ECO:0007669"/>
    <property type="project" value="InterPro"/>
</dbReference>
<gene>
    <name evidence="14" type="ORF">L484_011902</name>
</gene>
<feature type="compositionally biased region" description="Low complexity" evidence="10">
    <location>
        <begin position="967"/>
        <end position="977"/>
    </location>
</feature>
<dbReference type="InterPro" id="IPR027417">
    <property type="entry name" value="P-loop_NTPase"/>
</dbReference>
<dbReference type="Pfam" id="PF08268">
    <property type="entry name" value="FBA_3"/>
    <property type="match status" value="1"/>
</dbReference>
<keyword evidence="7 11" id="KW-1133">Transmembrane helix</keyword>
<dbReference type="InterPro" id="IPR017871">
    <property type="entry name" value="ABC_transporter-like_CS"/>
</dbReference>
<keyword evidence="9" id="KW-0325">Glycoprotein</keyword>
<feature type="domain" description="ABC transporter" evidence="12">
    <location>
        <begin position="1368"/>
        <end position="1604"/>
    </location>
</feature>
<dbReference type="CDD" id="cd03249">
    <property type="entry name" value="ABC_MTABC3_MDL1_MDL2"/>
    <property type="match status" value="2"/>
</dbReference>
<protein>
    <submittedName>
        <fullName evidence="14">Putative multidrug resistance protein</fullName>
    </submittedName>
</protein>
<reference evidence="15" key="1">
    <citation type="submission" date="2013-01" db="EMBL/GenBank/DDBJ databases">
        <title>Draft Genome Sequence of a Mulberry Tree, Morus notabilis C.K. Schneid.</title>
        <authorList>
            <person name="He N."/>
            <person name="Zhao S."/>
        </authorList>
    </citation>
    <scope>NUCLEOTIDE SEQUENCE</scope>
</reference>
<evidence type="ECO:0000256" key="7">
    <source>
        <dbReference type="ARBA" id="ARBA00022989"/>
    </source>
</evidence>
<feature type="domain" description="ABC transmembrane type-1" evidence="13">
    <location>
        <begin position="1045"/>
        <end position="1332"/>
    </location>
</feature>
<dbReference type="InterPro" id="IPR013187">
    <property type="entry name" value="F-box-assoc_dom_typ3"/>
</dbReference>
<dbReference type="EMBL" id="KE345517">
    <property type="protein sequence ID" value="EXC05113.1"/>
    <property type="molecule type" value="Genomic_DNA"/>
</dbReference>
<comment type="similarity">
    <text evidence="1">Belongs to the ABC transporter superfamily. ABCB family. Multidrug resistance exporter (TC 3.A.1.201) subfamily.</text>
</comment>
<dbReference type="InterPro" id="IPR003593">
    <property type="entry name" value="AAA+_ATPase"/>
</dbReference>
<dbReference type="InterPro" id="IPR017451">
    <property type="entry name" value="F-box-assoc_interact_dom"/>
</dbReference>
<feature type="transmembrane region" description="Helical" evidence="11">
    <location>
        <begin position="1306"/>
        <end position="1324"/>
    </location>
</feature>
<evidence type="ECO:0000259" key="13">
    <source>
        <dbReference type="PROSITE" id="PS50929"/>
    </source>
</evidence>
<keyword evidence="3 11" id="KW-0812">Transmembrane</keyword>
<dbReference type="SUPFAM" id="SSF81383">
    <property type="entry name" value="F-box domain"/>
    <property type="match status" value="1"/>
</dbReference>
<evidence type="ECO:0000256" key="3">
    <source>
        <dbReference type="ARBA" id="ARBA00022692"/>
    </source>
</evidence>
<feature type="domain" description="ABC transmembrane type-1" evidence="13">
    <location>
        <begin position="376"/>
        <end position="665"/>
    </location>
</feature>
<dbReference type="Gene3D" id="3.40.50.300">
    <property type="entry name" value="P-loop containing nucleotide triphosphate hydrolases"/>
    <property type="match status" value="2"/>
</dbReference>
<dbReference type="InterPro" id="IPR011043">
    <property type="entry name" value="Gal_Oxase/kelch_b-propeller"/>
</dbReference>
<dbReference type="PANTHER" id="PTHR45136:SF2">
    <property type="entry name" value="ABC TRANSPORTER DOMAIN-CONTAINING PROTEIN"/>
    <property type="match status" value="1"/>
</dbReference>
<dbReference type="PANTHER" id="PTHR45136">
    <property type="entry name" value="ABC TRANSPORTER DOMAIN-CONTAINING PROTEIN"/>
    <property type="match status" value="1"/>
</dbReference>
<dbReference type="CDD" id="cd18578">
    <property type="entry name" value="ABC_6TM_Pgp_ABCB1_D2_like"/>
    <property type="match status" value="1"/>
</dbReference>
<dbReference type="Pfam" id="PF00664">
    <property type="entry name" value="ABC_membrane"/>
    <property type="match status" value="2"/>
</dbReference>
<sequence>MDRMLAKRIRLTKTTWYDVDSSRDILDNIFVRVPVKSLLQLKAVYKRWHSVISSPSFTKLQLSLSKEKPAFILYPYVDEVTNVYMVNADGIMTEKVTLPRCENLSFLSMICSYNGLVCFTNCPWVPDSGMTEVDLTDLEIRICNPATRKVHLLPAGSSSEKEPVAGVAFGPSEYKVFRIFHTKTESQDSCPECEVYTPSTGAWRGIGSVPQFPMHDHNIFVGGKVYWFLPSEEDHRTAGSILSVDMEENFRVIELPDEVTAHAFLANLDGHLCLIAIYDDDLIMDIWLLKYNNEAYYWERKCSDYIPYSTIEGTDAAAGRKNEIFIITTEHYFLYDIGRRTWIELDFAEAFDRNCPAIFSYTESLLPYGIDMILMLFGTLGSMGDGLQNPLMMYILSDVINSYGIPNGTLTNDDVDKFALRLLYAAIGVGLSAFVEGVCWTRTAERQTSKMRTEYLKSVLRQEVSFFDTQTAGSSTTSQVVSIISSDANAVQVALCEKIPNCLAYMSTFLFCHIFAFKLSWRLTLAAIPLSIMFIAPGLFFGKIMMGFVMKSIEAYGVAGGIAEQALSSIRTVFSYVGENQTLNRFSSALQKVLEFGIKLGLTKGLMLGTMGVIYIGWGFQAWVGTYLVTQKGEEGGHVFIAGFNVLMGGLSILSALPNLTGITEALAATTRILEMIDRVPAIDSEERKGKALSYVRGEVEFKNIHFSYPSRPDTPVLQGLSLNVPAGKKVGLVGGSGSGKSTIIALLERFYDPIEGEIRLDGYRITRLQLKWLRSQMGLVNQEPVLFATSIKENILLGKEGASMEQVIIAAKAANAHDFIVKLPDGYETQVGQFGLQMSGGQKQRIAIARALLRDPKILLLDEATSALDAQAERVVEEAIDQASKGRTTIIIAHRLSTIRAANTIVVLQSGKVVESGTHNELMQLNGGQHGEYAKMVRLQQMVAQNEAQNESSTEIEDIPRRRRSVSPSPHRSPYSIRSSAPGTPALYAFSTAMSVSMGTPYSYSIQYDPSYESDEEYSGYSTQPAPSQWRLLKLNSPEWGQVLLGCLGAIGSGAVQPINAYCVGSLISIYFLKDESEIKSKSRVLSLMFLGIGIFNFFTNTLQHYNFAVMGEKLTKRVREKLLEKLMTFEIGYFDQDENTSAAICARLATEANMVRSLVGDRMSLLVQAFFGAAFAYGLGLFLTWRLTLVMIAVQPLVIGSFYARSVLMKSMAEKARKAQKEGSQLASEAVINHRTITAFSSQKKMLGLFGATLRGPKKESIKQSYVSGFGLFSSQFFNTAATALAYWYGGRLLVQEMITPKHLFQAFLILLFTAYIIAEAGSMTSDISKGSSAIQSVFAILDRKSEIDPDNKMGLDFKKRIKGRVEFKNVFFSYPTRPEQMILKGLSLRIEAGRTVALVGQSGSGKSTIAGLIERFYDPLRGSVHIDEQDIKNYNLRALRSHIALVSQEPTLFAGTIRENITYGTEKASESEIRKASKLANAHEFISGMKDGYGTYCGERGVQLSGGQKQRIALARAILKNPSILLLDEATSALDSVSENLVQEALEKMMVGRTCVVIAHRLSTIQKSNSIAVIKNGRVTEQGSHNELISLGRNGAYYSLIKLQTGASPPQ</sequence>
<feature type="transmembrane region" description="Helical" evidence="11">
    <location>
        <begin position="1267"/>
        <end position="1291"/>
    </location>
</feature>
<keyword evidence="6" id="KW-0067">ATP-binding</keyword>
<dbReference type="InterPro" id="IPR036640">
    <property type="entry name" value="ABC1_TM_sf"/>
</dbReference>
<dbReference type="SMART" id="SM00382">
    <property type="entry name" value="AAA"/>
    <property type="match status" value="2"/>
</dbReference>
<dbReference type="CDD" id="cd18577">
    <property type="entry name" value="ABC_6TM_Pgp_ABCB1_D1_like"/>
    <property type="match status" value="1"/>
</dbReference>
<dbReference type="FunFam" id="3.40.50.300:FF:000205">
    <property type="entry name" value="ABC transporter B family member 4"/>
    <property type="match status" value="2"/>
</dbReference>
<proteinExistence type="inferred from homology"/>
<dbReference type="PROSITE" id="PS50929">
    <property type="entry name" value="ABC_TM1F"/>
    <property type="match status" value="2"/>
</dbReference>
<keyword evidence="5" id="KW-0547">Nucleotide-binding</keyword>
<keyword evidence="2" id="KW-0813">Transport</keyword>
<evidence type="ECO:0000313" key="14">
    <source>
        <dbReference type="EMBL" id="EXC05113.1"/>
    </source>
</evidence>
<evidence type="ECO:0000259" key="12">
    <source>
        <dbReference type="PROSITE" id="PS50893"/>
    </source>
</evidence>
<evidence type="ECO:0000256" key="1">
    <source>
        <dbReference type="ARBA" id="ARBA00007577"/>
    </source>
</evidence>
<feature type="compositionally biased region" description="Polar residues" evidence="10">
    <location>
        <begin position="945"/>
        <end position="954"/>
    </location>
</feature>
<evidence type="ECO:0000313" key="15">
    <source>
        <dbReference type="Proteomes" id="UP000030645"/>
    </source>
</evidence>
<keyword evidence="15" id="KW-1185">Reference proteome</keyword>
<dbReference type="InterPro" id="IPR001810">
    <property type="entry name" value="F-box_dom"/>
</dbReference>
<name>W9RZV2_9ROSA</name>
<evidence type="ECO:0000256" key="8">
    <source>
        <dbReference type="ARBA" id="ARBA00023136"/>
    </source>
</evidence>
<dbReference type="eggNOG" id="KOG0055">
    <property type="taxonomic scope" value="Eukaryota"/>
</dbReference>
<dbReference type="PROSITE" id="PS00211">
    <property type="entry name" value="ABC_TRANSPORTER_1"/>
    <property type="match status" value="2"/>
</dbReference>
<dbReference type="Proteomes" id="UP000030645">
    <property type="component" value="Unassembled WGS sequence"/>
</dbReference>
<evidence type="ECO:0000256" key="10">
    <source>
        <dbReference type="SAM" id="MobiDB-lite"/>
    </source>
</evidence>
<feature type="transmembrane region" description="Helical" evidence="11">
    <location>
        <begin position="605"/>
        <end position="624"/>
    </location>
</feature>
<keyword evidence="4" id="KW-0677">Repeat</keyword>
<evidence type="ECO:0000256" key="6">
    <source>
        <dbReference type="ARBA" id="ARBA00022840"/>
    </source>
</evidence>
<evidence type="ECO:0000256" key="11">
    <source>
        <dbReference type="SAM" id="Phobius"/>
    </source>
</evidence>